<sequence>MDRGKSILGKKALKGKGAMPPGDLFALGSKPSRSGDSGSQKAGGGTSGMEKKTPSFGEKLTSFGEKLASFGERKRESSSLLAPGASKKPKILASGQMFTPLGRPTDREADRRASPIPPISQAYEELAIEVDHTSFLSEVICADDNNDFERVEGLLCGAVKHLHQHRFKPDQVLYLALMHLAKNKPNIFNSETTIEAFCTLLRRDMSLNFKSKGNSLVSVLTCNVLVQAYVDESNWPDDFVKVFVDDSLGERVWVDRADCRGFVDNISTAFQTNMPKCGISTLDMKSDSAPGSASPVIGISEDDDSKMEIEVEKSGTEKEQHNIPISPRYPYQLDNIESFVMDIVREQLLKRQLMDASAKSLIKLMTATCGYAEVRQLAAQKLELWLQNPKLARVSQELLMSVCMNCDKHENGDLEVIAMLIKMRMKTKPLINHYVACIRELLGQHEKNLQVVLTQTIYNELSTSRNPNNMSLIGVMFQTKPETAAQILAEIFQELLTNKDDYLRALRALTREIVRTLRHDFNFSAFCLALMQPRTESKFTDMEQAFKERYVLGVADLVSMCILQAVTPSVREVVSALARGDRKDMEVLYSYQTLVATIQRDGIWWMHTIVPNFLELKQQEYIFCVRKVLFMEGADQYSKDNWPAEADRAVLLRLAIECPVLEDTLMRLFVIGLSRDLPLPPPDAVEYADVLIRRAANLNADGLSAWENYPTLKCLIEMVMTNNYKFPPPTTAVDDAAIEEVRARERQLSEQEKQEILEFEGHLAASTTKSMPWLAELVESSEGSLDVLPVQCLCEFLLHETIEPTHTRHDDESIKFEKHKKKQKLRKQQQLLSRLQTLVHDPKGDVGTTNEVLDYFLKRLASTQSANRALATKGLSLIVSRSELSPSEEGGRELTDAPPTSHKWLLHYMEKIPMFSTVKRKVCDAIRKAIQVESDSSLVGAYIVFLSRHCTDLTIQEMDELALDVAQLIVERTSIMIYMLPQSEGSVVEGESRDTLDAFLSLFVTYIRKAREPNTAGYTWSNTQDQIILQWETGESATMHILVVHAMIILLSYGPAHALQDLEPSQLLVFVQSFGIPVFSMTRLLQCLDAAVTADPTSLKPYVMDPSYMTQLMEVQHRRGARGGQTFYTMLTGGKMLENPPDTEEMDVSPGQDSVWSAQAPSEAATEAIPPSHVVNMLLQSVLKGSGGVANVAKGLYEILSGGSGPDFVRAIQSSPKACLLLRLILARKNAAGLDCVSTIMEKLSQCCRGDATPLAMLVRGFNKASKVKAHTAVTSKNGKGPLARSPEKFMTAALFVDWLELVEPEVVRSAPDLETRLLFCRQGVETGEGVGARHHSNQPYLLALLTHQCSWATLHRCVTSLLHQPEKRFDPVSVLDFLWACIHVPKLWQGRERRTPKNVDIEDVLGLTGPQLVVLVHYIIEEANNLLGAINHKLSSTNQNLDKLEANEMPATLRNRMPLLKACVCDQEEKVKAVVDFLEKKIKDNSDCAGLYGGLLRELYLQYPYLLAWISDTSNLTAQPTISNAHTQMDLISHRLLTGLYQPGGSTSKIEDVNIACRKLASHHPTLMLRQLPAIVGLLKGKTGFTFTEFRQRNLLLLYEHVLGILELLVPAVFEHKLLNTVLDEYFSFLQAYGQLTLRKLVGLISRLVQFLNQYVGHRPVQATALLQMHSLLAGLSLPRKERAGPTPGSSNVLPSRPASPLTMSHMGPFLHRIRKDNSEEVLNVLQDIDETSKRKLEILEHFVEDLKRLMLAPDDACRNTAFELTKRLLQNNPKKAEDFVPTFLHCLENDRPDIVMSALTNLPEFTLLCQEYATVILQRALTAGICSSIETSSYISESLQLLNLDLASGLEIDEVIKNEAEHRKNICLQENI</sequence>
<dbReference type="Pfam" id="PF22928">
    <property type="entry name" value="INTS1_R4"/>
    <property type="match status" value="1"/>
</dbReference>
<feature type="domain" description="Integrator complex subunit 1 INTS2-binding" evidence="5">
    <location>
        <begin position="851"/>
        <end position="1057"/>
    </location>
</feature>
<feature type="domain" description="Integrator complex subunit 1 R4" evidence="4">
    <location>
        <begin position="1714"/>
        <end position="1812"/>
    </location>
</feature>
<dbReference type="Proteomes" id="UP001164746">
    <property type="component" value="Chromosome 2"/>
</dbReference>
<organism evidence="6 7">
    <name type="scientific">Mya arenaria</name>
    <name type="common">Soft-shell clam</name>
    <dbReference type="NCBI Taxonomy" id="6604"/>
    <lineage>
        <taxon>Eukaryota</taxon>
        <taxon>Metazoa</taxon>
        <taxon>Spiralia</taxon>
        <taxon>Lophotrochozoa</taxon>
        <taxon>Mollusca</taxon>
        <taxon>Bivalvia</taxon>
        <taxon>Autobranchia</taxon>
        <taxon>Heteroconchia</taxon>
        <taxon>Euheterodonta</taxon>
        <taxon>Imparidentia</taxon>
        <taxon>Neoheterodontei</taxon>
        <taxon>Myida</taxon>
        <taxon>Myoidea</taxon>
        <taxon>Myidae</taxon>
        <taxon>Mya</taxon>
    </lineage>
</organism>
<name>A0ABY7DL63_MYAAR</name>
<dbReference type="SUPFAM" id="SSF48371">
    <property type="entry name" value="ARM repeat"/>
    <property type="match status" value="1"/>
</dbReference>
<dbReference type="PANTHER" id="PTHR21224:SF1">
    <property type="entry name" value="INTEGRATOR COMPLEX SUBUNIT 1"/>
    <property type="match status" value="1"/>
</dbReference>
<evidence type="ECO:0000313" key="7">
    <source>
        <dbReference type="Proteomes" id="UP001164746"/>
    </source>
</evidence>
<dbReference type="EMBL" id="CP111013">
    <property type="protein sequence ID" value="WAQ97691.1"/>
    <property type="molecule type" value="Genomic_DNA"/>
</dbReference>
<dbReference type="InterPro" id="IPR016024">
    <property type="entry name" value="ARM-type_fold"/>
</dbReference>
<dbReference type="InterPro" id="IPR022145">
    <property type="entry name" value="INTS1_RPB2-bd"/>
</dbReference>
<protein>
    <submittedName>
        <fullName evidence="6">INT1-like protein</fullName>
    </submittedName>
</protein>
<dbReference type="Pfam" id="PF22927">
    <property type="entry name" value="INT1_R3"/>
    <property type="match status" value="1"/>
</dbReference>
<evidence type="ECO:0000259" key="4">
    <source>
        <dbReference type="Pfam" id="PF22928"/>
    </source>
</evidence>
<reference evidence="6" key="1">
    <citation type="submission" date="2022-11" db="EMBL/GenBank/DDBJ databases">
        <title>Centuries of genome instability and evolution in soft-shell clam transmissible cancer (bioRxiv).</title>
        <authorList>
            <person name="Hart S.F.M."/>
            <person name="Yonemitsu M.A."/>
            <person name="Giersch R.M."/>
            <person name="Beal B.F."/>
            <person name="Arriagada G."/>
            <person name="Davis B.W."/>
            <person name="Ostrander E.A."/>
            <person name="Goff S.P."/>
            <person name="Metzger M.J."/>
        </authorList>
    </citation>
    <scope>NUCLEOTIDE SEQUENCE</scope>
    <source>
        <strain evidence="6">MELC-2E11</strain>
        <tissue evidence="6">Siphon/mantle</tissue>
    </source>
</reference>
<dbReference type="Pfam" id="PF12432">
    <property type="entry name" value="INTS1_RP2B-bd"/>
    <property type="match status" value="1"/>
</dbReference>
<dbReference type="InterPro" id="IPR053964">
    <property type="entry name" value="INT1_R3"/>
</dbReference>
<feature type="compositionally biased region" description="Basic and acidic residues" evidence="1">
    <location>
        <begin position="104"/>
        <end position="113"/>
    </location>
</feature>
<keyword evidence="7" id="KW-1185">Reference proteome</keyword>
<feature type="region of interest" description="Disordered" evidence="1">
    <location>
        <begin position="67"/>
        <end position="86"/>
    </location>
</feature>
<feature type="region of interest" description="Disordered" evidence="1">
    <location>
        <begin position="92"/>
        <end position="116"/>
    </location>
</feature>
<evidence type="ECO:0000313" key="6">
    <source>
        <dbReference type="EMBL" id="WAQ97691.1"/>
    </source>
</evidence>
<accession>A0ABY7DL63</accession>
<evidence type="ECO:0000259" key="3">
    <source>
        <dbReference type="Pfam" id="PF22927"/>
    </source>
</evidence>
<evidence type="ECO:0000256" key="1">
    <source>
        <dbReference type="SAM" id="MobiDB-lite"/>
    </source>
</evidence>
<evidence type="ECO:0000259" key="2">
    <source>
        <dbReference type="Pfam" id="PF12432"/>
    </source>
</evidence>
<evidence type="ECO:0000259" key="5">
    <source>
        <dbReference type="Pfam" id="PF22929"/>
    </source>
</evidence>
<dbReference type="Pfam" id="PF22929">
    <property type="entry name" value="INTS1_INTS2-bd"/>
    <property type="match status" value="1"/>
</dbReference>
<feature type="domain" description="Integrator complex subunit 1 R3" evidence="3">
    <location>
        <begin position="1530"/>
        <end position="1672"/>
    </location>
</feature>
<gene>
    <name evidence="6" type="ORF">MAR_030381</name>
</gene>
<feature type="compositionally biased region" description="Low complexity" evidence="1">
    <location>
        <begin position="1"/>
        <end position="22"/>
    </location>
</feature>
<feature type="region of interest" description="Disordered" evidence="1">
    <location>
        <begin position="1"/>
        <end position="58"/>
    </location>
</feature>
<feature type="domain" description="Integrator complex subunit 1 RPB2-binding" evidence="2">
    <location>
        <begin position="334"/>
        <end position="489"/>
    </location>
</feature>
<dbReference type="InterPro" id="IPR053965">
    <property type="entry name" value="INTS1_R4"/>
</dbReference>
<dbReference type="InterPro" id="IPR053966">
    <property type="entry name" value="INTS1_INTS2-bd"/>
</dbReference>
<proteinExistence type="predicted"/>
<feature type="compositionally biased region" description="Polar residues" evidence="1">
    <location>
        <begin position="31"/>
        <end position="40"/>
    </location>
</feature>
<dbReference type="InterPro" id="IPR038902">
    <property type="entry name" value="INTS1"/>
</dbReference>
<dbReference type="PANTHER" id="PTHR21224">
    <property type="entry name" value="INTEGRATOR COMPLEX SUBUNIT 1"/>
    <property type="match status" value="1"/>
</dbReference>